<dbReference type="GO" id="GO:0008703">
    <property type="term" value="F:5-amino-6-(5-phosphoribosylamino)uracil reductase activity"/>
    <property type="evidence" value="ECO:0007669"/>
    <property type="project" value="InterPro"/>
</dbReference>
<proteinExistence type="predicted"/>
<accession>A0A7W7VFK8</accession>
<dbReference type="Proteomes" id="UP000520767">
    <property type="component" value="Unassembled WGS sequence"/>
</dbReference>
<dbReference type="PANTHER" id="PTHR38011:SF12">
    <property type="entry name" value="BIFUNCTIONAL DEAMINASE-REDUCTASE DOMAIN PROTEIN"/>
    <property type="match status" value="1"/>
</dbReference>
<dbReference type="RefSeq" id="WP_184812208.1">
    <property type="nucleotide sequence ID" value="NZ_JACHJQ010000004.1"/>
</dbReference>
<sequence>MAKVLVYASMSLDGYIAGPDVSHDHPMGVGGEQLHTWMFTDTTPADHAVAERIRAEAGAVVVGRRTFDIGLDHWHDTPYPAPAFVLTHRPLPDLPQRSGTFSFVTDLAEAVERAKVAAGDRTVLLMGADVKRQALAAGLVDEVMISLVPVLLGGGAKLFDGLPAMTFTGTVTHPRFSVKH</sequence>
<dbReference type="InterPro" id="IPR002734">
    <property type="entry name" value="RibDG_C"/>
</dbReference>
<gene>
    <name evidence="2" type="ORF">FHR82_004342</name>
</gene>
<organism evidence="2 3">
    <name type="scientific">Actinophytocola algeriensis</name>
    <dbReference type="NCBI Taxonomy" id="1768010"/>
    <lineage>
        <taxon>Bacteria</taxon>
        <taxon>Bacillati</taxon>
        <taxon>Actinomycetota</taxon>
        <taxon>Actinomycetes</taxon>
        <taxon>Pseudonocardiales</taxon>
        <taxon>Pseudonocardiaceae</taxon>
    </lineage>
</organism>
<dbReference type="EMBL" id="JACHJQ010000004">
    <property type="protein sequence ID" value="MBB4908100.1"/>
    <property type="molecule type" value="Genomic_DNA"/>
</dbReference>
<dbReference type="SUPFAM" id="SSF53597">
    <property type="entry name" value="Dihydrofolate reductase-like"/>
    <property type="match status" value="1"/>
</dbReference>
<evidence type="ECO:0000313" key="3">
    <source>
        <dbReference type="Proteomes" id="UP000520767"/>
    </source>
</evidence>
<evidence type="ECO:0000259" key="1">
    <source>
        <dbReference type="Pfam" id="PF01872"/>
    </source>
</evidence>
<dbReference type="Gene3D" id="3.40.430.10">
    <property type="entry name" value="Dihydrofolate Reductase, subunit A"/>
    <property type="match status" value="1"/>
</dbReference>
<dbReference type="PANTHER" id="PTHR38011">
    <property type="entry name" value="DIHYDROFOLATE REDUCTASE FAMILY PROTEIN (AFU_ORTHOLOGUE AFUA_8G06820)"/>
    <property type="match status" value="1"/>
</dbReference>
<comment type="caution">
    <text evidence="2">The sequence shown here is derived from an EMBL/GenBank/DDBJ whole genome shotgun (WGS) entry which is preliminary data.</text>
</comment>
<dbReference type="AlphaFoldDB" id="A0A7W7VFK8"/>
<reference evidence="2 3" key="1">
    <citation type="submission" date="2020-08" db="EMBL/GenBank/DDBJ databases">
        <title>Genomic Encyclopedia of Type Strains, Phase III (KMG-III): the genomes of soil and plant-associated and newly described type strains.</title>
        <authorList>
            <person name="Whitman W."/>
        </authorList>
    </citation>
    <scope>NUCLEOTIDE SEQUENCE [LARGE SCALE GENOMIC DNA]</scope>
    <source>
        <strain evidence="2 3">CECT 8960</strain>
    </source>
</reference>
<keyword evidence="3" id="KW-1185">Reference proteome</keyword>
<dbReference type="GO" id="GO:0009231">
    <property type="term" value="P:riboflavin biosynthetic process"/>
    <property type="evidence" value="ECO:0007669"/>
    <property type="project" value="InterPro"/>
</dbReference>
<name>A0A7W7VFK8_9PSEU</name>
<feature type="domain" description="Bacterial bifunctional deaminase-reductase C-terminal" evidence="1">
    <location>
        <begin position="3"/>
        <end position="163"/>
    </location>
</feature>
<dbReference type="InterPro" id="IPR024072">
    <property type="entry name" value="DHFR-like_dom_sf"/>
</dbReference>
<evidence type="ECO:0000313" key="2">
    <source>
        <dbReference type="EMBL" id="MBB4908100.1"/>
    </source>
</evidence>
<dbReference type="Pfam" id="PF01872">
    <property type="entry name" value="RibD_C"/>
    <property type="match status" value="1"/>
</dbReference>
<protein>
    <submittedName>
        <fullName evidence="2">Dihydrofolate reductase</fullName>
    </submittedName>
</protein>
<dbReference type="InterPro" id="IPR050765">
    <property type="entry name" value="Riboflavin_Biosynth_HTPR"/>
</dbReference>